<proteinExistence type="predicted"/>
<feature type="signal peptide" evidence="3">
    <location>
        <begin position="1"/>
        <end position="18"/>
    </location>
</feature>
<accession>A0AA40CEJ7</accession>
<feature type="region of interest" description="Disordered" evidence="1">
    <location>
        <begin position="248"/>
        <end position="268"/>
    </location>
</feature>
<evidence type="ECO:0000256" key="1">
    <source>
        <dbReference type="SAM" id="MobiDB-lite"/>
    </source>
</evidence>
<feature type="chain" id="PRO_5041308475" description="Peptidyl-tRNA hydrolase" evidence="3">
    <location>
        <begin position="19"/>
        <end position="268"/>
    </location>
</feature>
<feature type="transmembrane region" description="Helical" evidence="2">
    <location>
        <begin position="217"/>
        <end position="237"/>
    </location>
</feature>
<evidence type="ECO:0000313" key="5">
    <source>
        <dbReference type="Proteomes" id="UP001174934"/>
    </source>
</evidence>
<gene>
    <name evidence="4" type="ORF">B0T17DRAFT_586306</name>
</gene>
<organism evidence="4 5">
    <name type="scientific">Bombardia bombarda</name>
    <dbReference type="NCBI Taxonomy" id="252184"/>
    <lineage>
        <taxon>Eukaryota</taxon>
        <taxon>Fungi</taxon>
        <taxon>Dikarya</taxon>
        <taxon>Ascomycota</taxon>
        <taxon>Pezizomycotina</taxon>
        <taxon>Sordariomycetes</taxon>
        <taxon>Sordariomycetidae</taxon>
        <taxon>Sordariales</taxon>
        <taxon>Lasiosphaeriaceae</taxon>
        <taxon>Bombardia</taxon>
    </lineage>
</organism>
<name>A0AA40CEJ7_9PEZI</name>
<reference evidence="4" key="1">
    <citation type="submission" date="2023-06" db="EMBL/GenBank/DDBJ databases">
        <title>Genome-scale phylogeny and comparative genomics of the fungal order Sordariales.</title>
        <authorList>
            <consortium name="Lawrence Berkeley National Laboratory"/>
            <person name="Hensen N."/>
            <person name="Bonometti L."/>
            <person name="Westerberg I."/>
            <person name="Brannstrom I.O."/>
            <person name="Guillou S."/>
            <person name="Cros-Aarteil S."/>
            <person name="Calhoun S."/>
            <person name="Haridas S."/>
            <person name="Kuo A."/>
            <person name="Mondo S."/>
            <person name="Pangilinan J."/>
            <person name="Riley R."/>
            <person name="LaButti K."/>
            <person name="Andreopoulos B."/>
            <person name="Lipzen A."/>
            <person name="Chen C."/>
            <person name="Yanf M."/>
            <person name="Daum C."/>
            <person name="Ng V."/>
            <person name="Clum A."/>
            <person name="Steindorff A."/>
            <person name="Ohm R."/>
            <person name="Martin F."/>
            <person name="Silar P."/>
            <person name="Natvig D."/>
            <person name="Lalanne C."/>
            <person name="Gautier V."/>
            <person name="Ament-velasquez S.L."/>
            <person name="Kruys A."/>
            <person name="Hutchinson M.I."/>
            <person name="Powell A.J."/>
            <person name="Barry K."/>
            <person name="Miller A.N."/>
            <person name="Grigoriev I.V."/>
            <person name="Debuchy R."/>
            <person name="Gladieux P."/>
            <person name="Thoren M.H."/>
            <person name="Johannesson H."/>
        </authorList>
    </citation>
    <scope>NUCLEOTIDE SEQUENCE</scope>
    <source>
        <strain evidence="4">SMH3391-2</strain>
    </source>
</reference>
<dbReference type="EMBL" id="JAULSR010000001">
    <property type="protein sequence ID" value="KAK0634519.1"/>
    <property type="molecule type" value="Genomic_DNA"/>
</dbReference>
<keyword evidence="3" id="KW-0732">Signal</keyword>
<comment type="caution">
    <text evidence="4">The sequence shown here is derived from an EMBL/GenBank/DDBJ whole genome shotgun (WGS) entry which is preliminary data.</text>
</comment>
<dbReference type="Proteomes" id="UP001174934">
    <property type="component" value="Unassembled WGS sequence"/>
</dbReference>
<evidence type="ECO:0000313" key="4">
    <source>
        <dbReference type="EMBL" id="KAK0634519.1"/>
    </source>
</evidence>
<evidence type="ECO:0000256" key="3">
    <source>
        <dbReference type="SAM" id="SignalP"/>
    </source>
</evidence>
<keyword evidence="2" id="KW-1133">Transmembrane helix</keyword>
<evidence type="ECO:0008006" key="6">
    <source>
        <dbReference type="Google" id="ProtNLM"/>
    </source>
</evidence>
<keyword evidence="5" id="KW-1185">Reference proteome</keyword>
<evidence type="ECO:0000256" key="2">
    <source>
        <dbReference type="SAM" id="Phobius"/>
    </source>
</evidence>
<feature type="compositionally biased region" description="Low complexity" evidence="1">
    <location>
        <begin position="253"/>
        <end position="268"/>
    </location>
</feature>
<protein>
    <recommendedName>
        <fullName evidence="6">Peptidyl-tRNA hydrolase</fullName>
    </recommendedName>
</protein>
<dbReference type="AlphaFoldDB" id="A0AA40CEJ7"/>
<keyword evidence="2" id="KW-0812">Transmembrane</keyword>
<keyword evidence="2" id="KW-0472">Membrane</keyword>
<sequence length="268" mass="28799">MRFTSSAILALPLLAAAAESPFDQYKAKFQNFLSSFGAAVGAPSVDTLKEPLAAAKAKVGAKKVEVLTLDNWKDTLYAPVKPEATIPEEWWMLVTGGNKSCFGRCAQVEQAFNETVAKFATLSKPTPHVAYLDCDNEPILCNAWSASTGALWVFEMLPAPAPIDVYWRRLNLTTTTSQDLLDLQASGSKDSFHLIDGYFHPFDGVLAKNNVAVPLAYALWGLNAVPSWAMMLIVSFLSRTLMNRRVPGGGHANPGAAPAGAPPGDARS</sequence>